<dbReference type="Proteomes" id="UP001387293">
    <property type="component" value="Unassembled WGS sequence"/>
</dbReference>
<keyword evidence="2" id="KW-1185">Reference proteome</keyword>
<reference evidence="1 2" key="1">
    <citation type="submission" date="2022-12" db="EMBL/GenBank/DDBJ databases">
        <authorList>
            <person name="Muema E."/>
        </authorList>
    </citation>
    <scope>NUCLEOTIDE SEQUENCE [LARGE SCALE GENOMIC DNA]</scope>
    <source>
        <strain evidence="2">1326</strain>
    </source>
</reference>
<name>A0ABU8KXA5_9HYPH</name>
<accession>A0ABU8KXA5</accession>
<comment type="caution">
    <text evidence="1">The sequence shown here is derived from an EMBL/GenBank/DDBJ whole genome shotgun (WGS) entry which is preliminary data.</text>
</comment>
<dbReference type="InterPro" id="IPR009241">
    <property type="entry name" value="HigB-like"/>
</dbReference>
<proteinExistence type="predicted"/>
<dbReference type="EMBL" id="JAPYKS010000007">
    <property type="protein sequence ID" value="MEI9409414.1"/>
    <property type="molecule type" value="Genomic_DNA"/>
</dbReference>
<sequence>MSWSVEFLNVEVRRELEAQPKDILASFLRISRLIEVHGLQKVHEPYVKHLEGPLWEMRMKGRDGIARAVYVTAFERRVVVVRVFAKKTQKTPRNEIELALKRAKEVP</sequence>
<protein>
    <submittedName>
        <fullName evidence="1">Type II toxin-antitoxin system RelE/ParE family toxin</fullName>
    </submittedName>
</protein>
<organism evidence="1 2">
    <name type="scientific">Mesorhizobium salmacidum</name>
    <dbReference type="NCBI Taxonomy" id="3015171"/>
    <lineage>
        <taxon>Bacteria</taxon>
        <taxon>Pseudomonadati</taxon>
        <taxon>Pseudomonadota</taxon>
        <taxon>Alphaproteobacteria</taxon>
        <taxon>Hyphomicrobiales</taxon>
        <taxon>Phyllobacteriaceae</taxon>
        <taxon>Mesorhizobium</taxon>
    </lineage>
</organism>
<evidence type="ECO:0000313" key="2">
    <source>
        <dbReference type="Proteomes" id="UP001387293"/>
    </source>
</evidence>
<evidence type="ECO:0000313" key="1">
    <source>
        <dbReference type="EMBL" id="MEI9409414.1"/>
    </source>
</evidence>
<dbReference type="Pfam" id="PF05973">
    <property type="entry name" value="Gp49"/>
    <property type="match status" value="1"/>
</dbReference>
<gene>
    <name evidence="1" type="ORF">O7A60_11630</name>
</gene>